<dbReference type="CDD" id="cd00063">
    <property type="entry name" value="FN3"/>
    <property type="match status" value="1"/>
</dbReference>
<dbReference type="Gene3D" id="2.60.40.10">
    <property type="entry name" value="Immunoglobulins"/>
    <property type="match status" value="1"/>
</dbReference>
<dbReference type="InterPro" id="IPR032530">
    <property type="entry name" value="DUF4957"/>
</dbReference>
<dbReference type="InterPro" id="IPR003961">
    <property type="entry name" value="FN3_dom"/>
</dbReference>
<name>A0A653AL73_9BACT</name>
<dbReference type="SUPFAM" id="SSF51126">
    <property type="entry name" value="Pectin lyase-like"/>
    <property type="match status" value="1"/>
</dbReference>
<sequence>MKTINKLIYFVMLFATTFIVSCSNDFTEYLETQYARLFSPINLTAKIQNKVDVKLTWTVSDNVESYVVEVYENDSLTFSGTPVMTISDITPNQVPYTITGLKGETKYSARVKAVSSSVDESKWTGVYFKTDAENIFFAFEDGDIQATSVTLRWPAGQTATDILITPGDITHTLTTDEIAAGVVTITGLTGETEYTAKLMNGTSTRGTATFTTLVDLGGAIAVYPTDDLAALLAAANSGDAFALYPGNYGSTTKFVVPVNVEIKAVYPNDRPILNGYISLENGSSLLMKELIMDGTGLTDGNQTIVFNTAATTYGGLDIEGCEIKNYVKGLYYVNVASTVESIIINNNIIHDIECSGGDFMDCRTGVVKVLTFTNNTVYNSAAARDFIRMDDSSGTFSGITSQITIGHNTLYKVSNTDGKRLLYVRFVNNAITFTNNIVAETRAMFSNQSKTSVPSFNNNNYFNAPNLTSTAPTVTASFYDDSASTLDPGFTSAETGNFTITNETVKDKAIGDPRWR</sequence>
<accession>A0A653AL73</accession>
<evidence type="ECO:0000259" key="2">
    <source>
        <dbReference type="PROSITE" id="PS50853"/>
    </source>
</evidence>
<feature type="chain" id="PRO_5024906385" evidence="1">
    <location>
        <begin position="23"/>
        <end position="516"/>
    </location>
</feature>
<proteinExistence type="predicted"/>
<dbReference type="InterPro" id="IPR033427">
    <property type="entry name" value="DUF5123"/>
</dbReference>
<dbReference type="InterPro" id="IPR013783">
    <property type="entry name" value="Ig-like_fold"/>
</dbReference>
<feature type="signal peptide" evidence="1">
    <location>
        <begin position="1"/>
        <end position="22"/>
    </location>
</feature>
<evidence type="ECO:0000313" key="3">
    <source>
        <dbReference type="EMBL" id="VBB48425.1"/>
    </source>
</evidence>
<dbReference type="PROSITE" id="PS50853">
    <property type="entry name" value="FN3"/>
    <property type="match status" value="1"/>
</dbReference>
<dbReference type="InterPro" id="IPR036116">
    <property type="entry name" value="FN3_sf"/>
</dbReference>
<dbReference type="SMART" id="SM00060">
    <property type="entry name" value="FN3"/>
    <property type="match status" value="1"/>
</dbReference>
<dbReference type="Pfam" id="PF16318">
    <property type="entry name" value="DUF4957"/>
    <property type="match status" value="1"/>
</dbReference>
<dbReference type="AlphaFoldDB" id="A0A653AL73"/>
<dbReference type="EMBL" id="UPXZ01000039">
    <property type="protein sequence ID" value="VBB48425.1"/>
    <property type="molecule type" value="Genomic_DNA"/>
</dbReference>
<dbReference type="Pfam" id="PF17161">
    <property type="entry name" value="DUF5123"/>
    <property type="match status" value="1"/>
</dbReference>
<keyword evidence="1" id="KW-0732">Signal</keyword>
<dbReference type="SUPFAM" id="SSF49265">
    <property type="entry name" value="Fibronectin type III"/>
    <property type="match status" value="1"/>
</dbReference>
<feature type="domain" description="Fibronectin type-III" evidence="2">
    <location>
        <begin position="39"/>
        <end position="134"/>
    </location>
</feature>
<protein>
    <submittedName>
        <fullName evidence="3">Fibronectin type III domain protein</fullName>
    </submittedName>
</protein>
<dbReference type="PROSITE" id="PS51257">
    <property type="entry name" value="PROKAR_LIPOPROTEIN"/>
    <property type="match status" value="1"/>
</dbReference>
<gene>
    <name evidence="3" type="ORF">TRIP_D440443</name>
</gene>
<reference evidence="3" key="1">
    <citation type="submission" date="2018-07" db="EMBL/GenBank/DDBJ databases">
        <authorList>
            <consortium name="Genoscope - CEA"/>
            <person name="William W."/>
        </authorList>
    </citation>
    <scope>NUCLEOTIDE SEQUENCE</scope>
    <source>
        <strain evidence="3">IK1</strain>
    </source>
</reference>
<organism evidence="3">
    <name type="scientific">uncultured Paludibacter sp</name>
    <dbReference type="NCBI Taxonomy" id="497635"/>
    <lineage>
        <taxon>Bacteria</taxon>
        <taxon>Pseudomonadati</taxon>
        <taxon>Bacteroidota</taxon>
        <taxon>Bacteroidia</taxon>
        <taxon>Bacteroidales</taxon>
        <taxon>Paludibacteraceae</taxon>
        <taxon>Paludibacter</taxon>
        <taxon>environmental samples</taxon>
    </lineage>
</organism>
<dbReference type="InterPro" id="IPR011050">
    <property type="entry name" value="Pectin_lyase_fold/virulence"/>
</dbReference>
<dbReference type="Pfam" id="PF00041">
    <property type="entry name" value="fn3"/>
    <property type="match status" value="1"/>
</dbReference>
<evidence type="ECO:0000256" key="1">
    <source>
        <dbReference type="SAM" id="SignalP"/>
    </source>
</evidence>